<comment type="function">
    <text evidence="1">Multidrug efflux pump.</text>
</comment>
<evidence type="ECO:0000256" key="2">
    <source>
        <dbReference type="ARBA" id="ARBA00004651"/>
    </source>
</evidence>
<sequence>MLPVIFSLAWPTMLEQLMQTAVQYMDTGMVGVLGTSATAAVGATSTVNWLIGSTISAISIGFLAYISQSIGAGKKEQAKKASGQAVLTVVIVGIFFTILTMGLSRKVPVWMQVDPSIQKLASSYFLILYAPMLFRTANIIFGTVLRAVGDTKTPMQVGVAFNVINIVLNFFLIYSTRTVLIGGKELVIPGAGWGVQGAAAASAIAYTIGGIAITVKLWKHTDISPKGQSFLPDSAVLRPCLKVAVPNMFQRFATSLGYVAFASMINSLGETATAAHTIANTVESAFYIPGYGMQTAAATLAGNALGANDNKKLNSLAKAIVPLEVGLMVISGSLLFIFAPILIRLFSSDAQVIRLGSTVLRMVAVSEPFYGVPIVIEGMMQGVGKTVTPFIFNVAGMWGVRILGTFICIHLLGLGLVSAWGCMIGHNMLLFVLFTLHYFSGRWNPMNKTKVSFQYKTCKK</sequence>
<evidence type="ECO:0000256" key="12">
    <source>
        <dbReference type="ARBA" id="ARBA00031636"/>
    </source>
</evidence>
<feature type="transmembrane region" description="Helical" evidence="13">
    <location>
        <begin position="21"/>
        <end position="41"/>
    </location>
</feature>
<dbReference type="Pfam" id="PF01554">
    <property type="entry name" value="MatE"/>
    <property type="match status" value="2"/>
</dbReference>
<accession>A0ABX2HBJ1</accession>
<protein>
    <recommendedName>
        <fullName evidence="4">Probable multidrug resistance protein NorM</fullName>
    </recommendedName>
    <alternativeName>
        <fullName evidence="12">Multidrug-efflux transporter</fullName>
    </alternativeName>
</protein>
<name>A0ABX2HBJ1_9FIRM</name>
<dbReference type="InterPro" id="IPR048279">
    <property type="entry name" value="MdtK-like"/>
</dbReference>
<comment type="subcellular location">
    <subcellularLocation>
        <location evidence="2">Cell membrane</location>
        <topology evidence="2">Multi-pass membrane protein</topology>
    </subcellularLocation>
</comment>
<feature type="transmembrane region" description="Helical" evidence="13">
    <location>
        <begin position="390"/>
        <end position="412"/>
    </location>
</feature>
<feature type="transmembrane region" description="Helical" evidence="13">
    <location>
        <begin position="358"/>
        <end position="378"/>
    </location>
</feature>
<dbReference type="InterPro" id="IPR050222">
    <property type="entry name" value="MATE_MdtK"/>
</dbReference>
<feature type="transmembrane region" description="Helical" evidence="13">
    <location>
        <begin position="47"/>
        <end position="66"/>
    </location>
</feature>
<dbReference type="NCBIfam" id="TIGR00797">
    <property type="entry name" value="matE"/>
    <property type="match status" value="1"/>
</dbReference>
<feature type="transmembrane region" description="Helical" evidence="13">
    <location>
        <begin position="320"/>
        <end position="346"/>
    </location>
</feature>
<evidence type="ECO:0000313" key="14">
    <source>
        <dbReference type="EMBL" id="NSG86606.1"/>
    </source>
</evidence>
<keyword evidence="8 13" id="KW-0812">Transmembrane</keyword>
<keyword evidence="9 13" id="KW-1133">Transmembrane helix</keyword>
<comment type="caution">
    <text evidence="14">The sequence shown here is derived from an EMBL/GenBank/DDBJ whole genome shotgun (WGS) entry which is preliminary data.</text>
</comment>
<keyword evidence="6" id="KW-0050">Antiport</keyword>
<evidence type="ECO:0000256" key="8">
    <source>
        <dbReference type="ARBA" id="ARBA00022692"/>
    </source>
</evidence>
<keyword evidence="15" id="KW-1185">Reference proteome</keyword>
<evidence type="ECO:0000256" key="10">
    <source>
        <dbReference type="ARBA" id="ARBA00023065"/>
    </source>
</evidence>
<keyword evidence="11 13" id="KW-0472">Membrane</keyword>
<evidence type="ECO:0000256" key="4">
    <source>
        <dbReference type="ARBA" id="ARBA00020268"/>
    </source>
</evidence>
<dbReference type="InterPro" id="IPR002528">
    <property type="entry name" value="MATE_fam"/>
</dbReference>
<evidence type="ECO:0000256" key="9">
    <source>
        <dbReference type="ARBA" id="ARBA00022989"/>
    </source>
</evidence>
<feature type="transmembrane region" description="Helical" evidence="13">
    <location>
        <begin position="418"/>
        <end position="439"/>
    </location>
</feature>
<dbReference type="PIRSF" id="PIRSF006603">
    <property type="entry name" value="DinF"/>
    <property type="match status" value="1"/>
</dbReference>
<evidence type="ECO:0000256" key="1">
    <source>
        <dbReference type="ARBA" id="ARBA00003408"/>
    </source>
</evidence>
<evidence type="ECO:0000256" key="6">
    <source>
        <dbReference type="ARBA" id="ARBA00022449"/>
    </source>
</evidence>
<evidence type="ECO:0000256" key="13">
    <source>
        <dbReference type="SAM" id="Phobius"/>
    </source>
</evidence>
<comment type="similarity">
    <text evidence="3">Belongs to the multi antimicrobial extrusion (MATE) (TC 2.A.66.1) family.</text>
</comment>
<feature type="transmembrane region" description="Helical" evidence="13">
    <location>
        <begin position="195"/>
        <end position="218"/>
    </location>
</feature>
<dbReference type="EMBL" id="JAAITS010000044">
    <property type="protein sequence ID" value="NSG86606.1"/>
    <property type="molecule type" value="Genomic_DNA"/>
</dbReference>
<dbReference type="PANTHER" id="PTHR43298:SF2">
    <property type="entry name" value="FMN_FAD EXPORTER YEEO-RELATED"/>
    <property type="match status" value="1"/>
</dbReference>
<evidence type="ECO:0000256" key="7">
    <source>
        <dbReference type="ARBA" id="ARBA00022475"/>
    </source>
</evidence>
<proteinExistence type="inferred from homology"/>
<feature type="transmembrane region" description="Helical" evidence="13">
    <location>
        <begin position="124"/>
        <end position="145"/>
    </location>
</feature>
<keyword evidence="7" id="KW-1003">Cell membrane</keyword>
<evidence type="ECO:0000256" key="5">
    <source>
        <dbReference type="ARBA" id="ARBA00022448"/>
    </source>
</evidence>
<keyword evidence="10" id="KW-0406">Ion transport</keyword>
<organism evidence="14 15">
    <name type="scientific">Blautia faecis</name>
    <dbReference type="NCBI Taxonomy" id="871665"/>
    <lineage>
        <taxon>Bacteria</taxon>
        <taxon>Bacillati</taxon>
        <taxon>Bacillota</taxon>
        <taxon>Clostridia</taxon>
        <taxon>Lachnospirales</taxon>
        <taxon>Lachnospiraceae</taxon>
        <taxon>Blautia</taxon>
    </lineage>
</organism>
<evidence type="ECO:0000256" key="3">
    <source>
        <dbReference type="ARBA" id="ARBA00010199"/>
    </source>
</evidence>
<gene>
    <name evidence="14" type="ORF">G5B17_14595</name>
</gene>
<feature type="transmembrane region" description="Helical" evidence="13">
    <location>
        <begin position="86"/>
        <end position="104"/>
    </location>
</feature>
<evidence type="ECO:0000313" key="15">
    <source>
        <dbReference type="Proteomes" id="UP001644719"/>
    </source>
</evidence>
<evidence type="ECO:0000256" key="11">
    <source>
        <dbReference type="ARBA" id="ARBA00023136"/>
    </source>
</evidence>
<feature type="transmembrane region" description="Helical" evidence="13">
    <location>
        <begin position="157"/>
        <end position="175"/>
    </location>
</feature>
<dbReference type="PANTHER" id="PTHR43298">
    <property type="entry name" value="MULTIDRUG RESISTANCE PROTEIN NORM-RELATED"/>
    <property type="match status" value="1"/>
</dbReference>
<dbReference type="CDD" id="cd13137">
    <property type="entry name" value="MATE_NorM_like"/>
    <property type="match status" value="1"/>
</dbReference>
<dbReference type="Proteomes" id="UP001644719">
    <property type="component" value="Unassembled WGS sequence"/>
</dbReference>
<reference evidence="14 15" key="1">
    <citation type="journal article" date="2020" name="Cell Host Microbe">
        <title>Functional and Genomic Variation between Human-Derived Isolates of Lachnospiraceae Reveals Inter- and Intra-Species Diversity.</title>
        <authorList>
            <person name="Sorbara M.T."/>
            <person name="Littmann E.R."/>
            <person name="Fontana E."/>
            <person name="Moody T.U."/>
            <person name="Kohout C.E."/>
            <person name="Gjonbalaj M."/>
            <person name="Eaton V."/>
            <person name="Seok R."/>
            <person name="Leiner I.M."/>
            <person name="Pamer E.G."/>
        </authorList>
    </citation>
    <scope>NUCLEOTIDE SEQUENCE [LARGE SCALE GENOMIC DNA]</scope>
    <source>
        <strain evidence="14 15">MSK.17.74</strain>
    </source>
</reference>
<keyword evidence="5" id="KW-0813">Transport</keyword>